<evidence type="ECO:0000313" key="2">
    <source>
        <dbReference type="Proteomes" id="UP000075903"/>
    </source>
</evidence>
<protein>
    <submittedName>
        <fullName evidence="1">Uncharacterized protein</fullName>
    </submittedName>
</protein>
<dbReference type="EnsemblMetazoa" id="AMEM004349-RA">
    <property type="protein sequence ID" value="AMEM004349-PA"/>
    <property type="gene ID" value="AMEM004349"/>
</dbReference>
<dbReference type="VEuPathDB" id="VectorBase:AMEM004349"/>
<dbReference type="AlphaFoldDB" id="A0A182UVG7"/>
<evidence type="ECO:0000313" key="1">
    <source>
        <dbReference type="EnsemblMetazoa" id="AMEM004349-PA"/>
    </source>
</evidence>
<reference evidence="1" key="1">
    <citation type="submission" date="2020-05" db="UniProtKB">
        <authorList>
            <consortium name="EnsemblMetazoa"/>
        </authorList>
    </citation>
    <scope>IDENTIFICATION</scope>
    <source>
        <strain evidence="1">MAF</strain>
    </source>
</reference>
<proteinExistence type="predicted"/>
<organism evidence="1 2">
    <name type="scientific">Anopheles merus</name>
    <name type="common">Mosquito</name>
    <dbReference type="NCBI Taxonomy" id="30066"/>
    <lineage>
        <taxon>Eukaryota</taxon>
        <taxon>Metazoa</taxon>
        <taxon>Ecdysozoa</taxon>
        <taxon>Arthropoda</taxon>
        <taxon>Hexapoda</taxon>
        <taxon>Insecta</taxon>
        <taxon>Pterygota</taxon>
        <taxon>Neoptera</taxon>
        <taxon>Endopterygota</taxon>
        <taxon>Diptera</taxon>
        <taxon>Nematocera</taxon>
        <taxon>Culicoidea</taxon>
        <taxon>Culicidae</taxon>
        <taxon>Anophelinae</taxon>
        <taxon>Anopheles</taxon>
    </lineage>
</organism>
<accession>A0A182UVG7</accession>
<name>A0A182UVG7_ANOME</name>
<keyword evidence="2" id="KW-1185">Reference proteome</keyword>
<sequence length="116" mass="12187">MRAAALAQRNQREGRLEERVPGFMLAIHAIRDDVALVEAAGPFTSSSLSSLAGHSNQATVAGLLLSEVADHCQLLLAHEALACRPSHIATGDAGSAAPCTKSSINEAYYNLDKVFA</sequence>
<dbReference type="Proteomes" id="UP000075903">
    <property type="component" value="Unassembled WGS sequence"/>
</dbReference>